<keyword evidence="3" id="KW-0560">Oxidoreductase</keyword>
<comment type="caution">
    <text evidence="6">The sequence shown here is derived from an EMBL/GenBank/DDBJ whole genome shotgun (WGS) entry which is preliminary data.</text>
</comment>
<dbReference type="InterPro" id="IPR036396">
    <property type="entry name" value="Cyt_P450_sf"/>
</dbReference>
<gene>
    <name evidence="6" type="ORF">PRZ48_000897</name>
</gene>
<accession>A0ABR0F1E3</accession>
<dbReference type="SUPFAM" id="SSF48113">
    <property type="entry name" value="Heme-dependent peroxidases"/>
    <property type="match status" value="1"/>
</dbReference>
<feature type="region of interest" description="Disordered" evidence="5">
    <location>
        <begin position="1"/>
        <end position="69"/>
    </location>
</feature>
<dbReference type="PANTHER" id="PTHR11903:SF13">
    <property type="entry name" value="LINOLEATE 10R-LIPOXYGENASE"/>
    <property type="match status" value="1"/>
</dbReference>
<evidence type="ECO:0000313" key="7">
    <source>
        <dbReference type="Proteomes" id="UP001305779"/>
    </source>
</evidence>
<sequence>MAPTNSPLVGEPSTVSTQERPLPPVPGEEPVKRDPTPGSGNQAQIKQNGRPTGGNASVRTKTSIRSKAELVKQTVRRIASKLKMDGHVNGKKTTDEAAMNGVKTPEPEKPSTLQQLLNGVSDSAQQMRTLLNAIKAPVPNQTGDGSQLPQPQKENLMRDVNNLFKDIKNQDAKDLDGLLKTFKKSALKEPLDDREYLMESLVAVASKMPAAKLQKTITNQFVTTLWNDLEHPPQTLLSDKYLFRQPDGSHNNYKYPDIGKAGMPYARTVAPKTKQAACLPDPGVLFDALMARQNPKGTKHPNSISSMLFYLASIIIHDVFRTDHNDFNLSATSSYLDLAPLYGSTWEEQKRMRTFKDGKLKPDCFSESRLLTFPPGVGALLICFNRYHNYVVEQLAAINEDGRFTTDPRKPTIDRYGEKDLDKREDDLFQTGRLITTGLYVNIILIDYVRTILNLNRTDDNWQLNPRVEIPDGVPVGTGNQCSAEFNLVYRWHSAVSERDDLWTQELFRELFPGVSAEEVSRPDKIGMFLRKLKELADKTESLEPEQRPFPALKEEQERMHRIKEGPLKGNFEDKDLAKLITSGIEDCSNAFGPRQVPTVMKAIEMLGIQQARTWKCATLNEMRKHFDLTPHETWEDITRDKDVQEALKHLYDTPDQVELYPGLVVEDAKAPKLPGSGLCPPFTTSRGVLSDAVALVRGDRFYTTSYTPALLTNWGFQEASSDLAIDNGCVFYKLFSRALPNSFDPASVYVHYPMTTPDEMKNILRLLEKDHMYNFDKPAEIKQPVVVFSHEAAVQVTKDQEAFQLTWGAEMEFLMGTKAKNPVLATAASKNADSRQILQEQLYSGDEKWLKAVRDFYEQKTTELLKQKSYKLAGVSYVDIIRDVGNLAHVHFAAELWGIPLKTEDFPRGVFTEQQLYLVMAAVSISASFDLDPAQSFPLRQQARETTRTLAEIIKLQTNSIATFGRLASLLLDVLSPASAPLKDHGIHLITQLSKSGAGTDDLVYAHILPTAANLVANQGQLFGQALDYFFTEGKEHLPAMFELSRKDTPEADEVLTHYLLESLRLNGENGVLRTVARDVTLTDTTEALGTKTHDLKTGDRVLVDLKAVSRDPKTFPNPEKLDLTRPLESYDTLGVSALTRTALTTMLKVVGRLENLRPAMVSIGHRSVPHSVKKVVRKFEEKGVPETWAFSRYLTEDWDRYWPFPASLKINWDGGILEGKRQ</sequence>
<dbReference type="PANTHER" id="PTHR11903">
    <property type="entry name" value="PROSTAGLANDIN G/H SYNTHASE"/>
    <property type="match status" value="1"/>
</dbReference>
<dbReference type="CDD" id="cd20612">
    <property type="entry name" value="CYP_LDS-like_C"/>
    <property type="match status" value="1"/>
</dbReference>
<feature type="compositionally biased region" description="Basic and acidic residues" evidence="5">
    <location>
        <begin position="85"/>
        <end position="95"/>
    </location>
</feature>
<organism evidence="6 7">
    <name type="scientific">Zasmidium cellare</name>
    <name type="common">Wine cellar mold</name>
    <name type="synonym">Racodium cellare</name>
    <dbReference type="NCBI Taxonomy" id="395010"/>
    <lineage>
        <taxon>Eukaryota</taxon>
        <taxon>Fungi</taxon>
        <taxon>Dikarya</taxon>
        <taxon>Ascomycota</taxon>
        <taxon>Pezizomycotina</taxon>
        <taxon>Dothideomycetes</taxon>
        <taxon>Dothideomycetidae</taxon>
        <taxon>Mycosphaerellales</taxon>
        <taxon>Mycosphaerellaceae</taxon>
        <taxon>Zasmidium</taxon>
    </lineage>
</organism>
<protein>
    <recommendedName>
        <fullName evidence="8">Linoleate diol synthase</fullName>
    </recommendedName>
</protein>
<keyword evidence="4" id="KW-0408">Iron</keyword>
<dbReference type="InterPro" id="IPR010255">
    <property type="entry name" value="Haem_peroxidase_sf"/>
</dbReference>
<keyword evidence="7" id="KW-1185">Reference proteome</keyword>
<name>A0ABR0F1E3_ZASCE</name>
<dbReference type="Pfam" id="PF03098">
    <property type="entry name" value="An_peroxidase"/>
    <property type="match status" value="1"/>
</dbReference>
<dbReference type="EMBL" id="JAXOVC010000001">
    <property type="protein sequence ID" value="KAK4507163.1"/>
    <property type="molecule type" value="Genomic_DNA"/>
</dbReference>
<dbReference type="InterPro" id="IPR034812">
    <property type="entry name" value="Ppo-like_N"/>
</dbReference>
<evidence type="ECO:0000256" key="1">
    <source>
        <dbReference type="ARBA" id="ARBA00022723"/>
    </source>
</evidence>
<dbReference type="InterPro" id="IPR037120">
    <property type="entry name" value="Haem_peroxidase_sf_animal"/>
</dbReference>
<evidence type="ECO:0000256" key="5">
    <source>
        <dbReference type="SAM" id="MobiDB-lite"/>
    </source>
</evidence>
<dbReference type="InterPro" id="IPR050783">
    <property type="entry name" value="Oxylipin_biosynth_metab"/>
</dbReference>
<reference evidence="6 7" key="1">
    <citation type="journal article" date="2023" name="G3 (Bethesda)">
        <title>A chromosome-level genome assembly of Zasmidium syzygii isolated from banana leaves.</title>
        <authorList>
            <person name="van Westerhoven A.C."/>
            <person name="Mehrabi R."/>
            <person name="Talebi R."/>
            <person name="Steentjes M.B.F."/>
            <person name="Corcolon B."/>
            <person name="Chong P.A."/>
            <person name="Kema G.H.J."/>
            <person name="Seidl M.F."/>
        </authorList>
    </citation>
    <scope>NUCLEOTIDE SEQUENCE [LARGE SCALE GENOMIC DNA]</scope>
    <source>
        <strain evidence="6 7">P124</strain>
    </source>
</reference>
<proteinExistence type="predicted"/>
<evidence type="ECO:0000256" key="2">
    <source>
        <dbReference type="ARBA" id="ARBA00022964"/>
    </source>
</evidence>
<feature type="region of interest" description="Disordered" evidence="5">
    <location>
        <begin position="85"/>
        <end position="111"/>
    </location>
</feature>
<dbReference type="InterPro" id="IPR019791">
    <property type="entry name" value="Haem_peroxidase_animal"/>
</dbReference>
<dbReference type="Proteomes" id="UP001305779">
    <property type="component" value="Unassembled WGS sequence"/>
</dbReference>
<dbReference type="PROSITE" id="PS50292">
    <property type="entry name" value="PEROXIDASE_3"/>
    <property type="match status" value="1"/>
</dbReference>
<dbReference type="SUPFAM" id="SSF48264">
    <property type="entry name" value="Cytochrome P450"/>
    <property type="match status" value="1"/>
</dbReference>
<evidence type="ECO:0000256" key="4">
    <source>
        <dbReference type="ARBA" id="ARBA00023004"/>
    </source>
</evidence>
<keyword evidence="2" id="KW-0223">Dioxygenase</keyword>
<dbReference type="Gene3D" id="1.10.640.10">
    <property type="entry name" value="Haem peroxidase domain superfamily, animal type"/>
    <property type="match status" value="1"/>
</dbReference>
<keyword evidence="1" id="KW-0479">Metal-binding</keyword>
<evidence type="ECO:0000256" key="3">
    <source>
        <dbReference type="ARBA" id="ARBA00023002"/>
    </source>
</evidence>
<evidence type="ECO:0000313" key="6">
    <source>
        <dbReference type="EMBL" id="KAK4507163.1"/>
    </source>
</evidence>
<evidence type="ECO:0008006" key="8">
    <source>
        <dbReference type="Google" id="ProtNLM"/>
    </source>
</evidence>
<dbReference type="CDD" id="cd09817">
    <property type="entry name" value="linoleate_diol_synthase_like"/>
    <property type="match status" value="1"/>
</dbReference>
<feature type="compositionally biased region" description="Polar residues" evidence="5">
    <location>
        <begin position="38"/>
        <end position="65"/>
    </location>
</feature>
<dbReference type="Gene3D" id="1.10.630.10">
    <property type="entry name" value="Cytochrome P450"/>
    <property type="match status" value="1"/>
</dbReference>
<feature type="compositionally biased region" description="Polar residues" evidence="5">
    <location>
        <begin position="1"/>
        <end position="19"/>
    </location>
</feature>